<comment type="caution">
    <text evidence="1">The sequence shown here is derived from an EMBL/GenBank/DDBJ whole genome shotgun (WGS) entry which is preliminary data.</text>
</comment>
<reference evidence="1" key="1">
    <citation type="journal article" date="2020" name="Stud. Mycol.">
        <title>101 Dothideomycetes genomes: a test case for predicting lifestyles and emergence of pathogens.</title>
        <authorList>
            <person name="Haridas S."/>
            <person name="Albert R."/>
            <person name="Binder M."/>
            <person name="Bloem J."/>
            <person name="Labutti K."/>
            <person name="Salamov A."/>
            <person name="Andreopoulos B."/>
            <person name="Baker S."/>
            <person name="Barry K."/>
            <person name="Bills G."/>
            <person name="Bluhm B."/>
            <person name="Cannon C."/>
            <person name="Castanera R."/>
            <person name="Culley D."/>
            <person name="Daum C."/>
            <person name="Ezra D."/>
            <person name="Gonzalez J."/>
            <person name="Henrissat B."/>
            <person name="Kuo A."/>
            <person name="Liang C."/>
            <person name="Lipzen A."/>
            <person name="Lutzoni F."/>
            <person name="Magnuson J."/>
            <person name="Mondo S."/>
            <person name="Nolan M."/>
            <person name="Ohm R."/>
            <person name="Pangilinan J."/>
            <person name="Park H.-J."/>
            <person name="Ramirez L."/>
            <person name="Alfaro M."/>
            <person name="Sun H."/>
            <person name="Tritt A."/>
            <person name="Yoshinaga Y."/>
            <person name="Zwiers L.-H."/>
            <person name="Turgeon B."/>
            <person name="Goodwin S."/>
            <person name="Spatafora J."/>
            <person name="Crous P."/>
            <person name="Grigoriev I."/>
        </authorList>
    </citation>
    <scope>NUCLEOTIDE SEQUENCE</scope>
    <source>
        <strain evidence="1">ATCC 200398</strain>
    </source>
</reference>
<accession>A0ACB6RCN3</accession>
<proteinExistence type="predicted"/>
<dbReference type="Proteomes" id="UP000799755">
    <property type="component" value="Unassembled WGS sequence"/>
</dbReference>
<evidence type="ECO:0000313" key="2">
    <source>
        <dbReference type="Proteomes" id="UP000799755"/>
    </source>
</evidence>
<keyword evidence="2" id="KW-1185">Reference proteome</keyword>
<name>A0ACB6RCN3_9PLEO</name>
<dbReference type="EMBL" id="MU003493">
    <property type="protein sequence ID" value="KAF2476852.1"/>
    <property type="molecule type" value="Genomic_DNA"/>
</dbReference>
<protein>
    <submittedName>
        <fullName evidence="1">UcrQ-domain-containing protein</fullName>
    </submittedName>
</protein>
<organism evidence="1 2">
    <name type="scientific">Lindgomyces ingoldianus</name>
    <dbReference type="NCBI Taxonomy" id="673940"/>
    <lineage>
        <taxon>Eukaryota</taxon>
        <taxon>Fungi</taxon>
        <taxon>Dikarya</taxon>
        <taxon>Ascomycota</taxon>
        <taxon>Pezizomycotina</taxon>
        <taxon>Dothideomycetes</taxon>
        <taxon>Pleosporomycetidae</taxon>
        <taxon>Pleosporales</taxon>
        <taxon>Lindgomycetaceae</taxon>
        <taxon>Lindgomyces</taxon>
    </lineage>
</organism>
<gene>
    <name evidence="1" type="ORF">BDR25DRAFT_300013</name>
</gene>
<sequence length="105" mass="11662">MAGGSENTGARVKHGYHIGEWGNPYEGGGQKGKGTITYAMSANRQRPMAGVLSKGPWNMFRRTRKQILYVLPPFVAAYAAMHWAVERNEYLNSKPGRAEFADSEE</sequence>
<evidence type="ECO:0000313" key="1">
    <source>
        <dbReference type="EMBL" id="KAF2476852.1"/>
    </source>
</evidence>